<keyword evidence="2" id="KW-1133">Transmembrane helix</keyword>
<feature type="compositionally biased region" description="Basic and acidic residues" evidence="1">
    <location>
        <begin position="532"/>
        <end position="551"/>
    </location>
</feature>
<feature type="domain" description="PPM-type phosphatase" evidence="3">
    <location>
        <begin position="5"/>
        <end position="241"/>
    </location>
</feature>
<sequence length="753" mass="81909">MRLFDTSGVSRPGSRTTNMDVWSYAVHDGVGCWVLADGLGGQAHSEVAARVAVQAVLDEFRQQPEVSDEIVEKLIRQANQVVVAAKAARDDLSRIATTIVVLVSDGFRATWGHVGDSRLYHLRNGVVIAQTRDHSVSQARANAGLIDQQQVRSDENRGTLFKALGSAQQVKPTISAPLALCQGDAFLLCVDGFWEKVYEVEMEIDFVKSTNAEEWLGYLERRVSQRQDAESDNYTAIALRIDNPELSKQPGQPVGPATATTIQSGATKPSRQLKGLLVAAALAALILVLVAVIPRLSPVTPPPLPPVATDPASPPKTACAEEWARMKTRTGQQAYKEIRSFGACPEVTVADRSDQEQRICNEEWEGIKDLRSRDAYKTFEKHFDGCSQKKDATARIREVDEWERTDTQYTTCIRKFLDANPRGLYEKDAQEMLPRADKAKVDCNADPTTRCADVTRRWRQLDAARLSDKKPDNKTYTTELKELAKFLVKTQAASCPETRKAKQLWTLLAKKTEVELRQEFVELSKRPQTTESSRKGEEFLKGANSARDKGNYGEAADGYADARLIRDRVRAQLLSISKPALAETQKAEPQEKKAEPDSTKGGTPNEHALAPASPVSPQTPAPQPRPSAPAVTPKPASEEKASPTPQNATQSKAGKGSPLPAVNGATPEGQASQVQPKEAGSAPNSSTSTPRPVPDAGSVAQGNAERQAQAKPPSKAEDQEKGAKDSPAQSKGQPTEATEPKEPAKGEPAREEK</sequence>
<feature type="region of interest" description="Disordered" evidence="1">
    <location>
        <begin position="580"/>
        <end position="753"/>
    </location>
</feature>
<dbReference type="InterPro" id="IPR001932">
    <property type="entry name" value="PPM-type_phosphatase-like_dom"/>
</dbReference>
<feature type="compositionally biased region" description="Polar residues" evidence="1">
    <location>
        <begin position="643"/>
        <end position="652"/>
    </location>
</feature>
<comment type="caution">
    <text evidence="4">The sequence shown here is derived from an EMBL/GenBank/DDBJ whole genome shotgun (WGS) entry which is preliminary data.</text>
</comment>
<dbReference type="EMBL" id="JADJMH010000002">
    <property type="protein sequence ID" value="MBK7674254.1"/>
    <property type="molecule type" value="Genomic_DNA"/>
</dbReference>
<feature type="region of interest" description="Disordered" evidence="1">
    <location>
        <begin position="525"/>
        <end position="554"/>
    </location>
</feature>
<proteinExistence type="predicted"/>
<reference evidence="4 5" key="1">
    <citation type="submission" date="2020-10" db="EMBL/GenBank/DDBJ databases">
        <title>Connecting structure to function with the recovery of over 1000 high-quality activated sludge metagenome-assembled genomes encoding full-length rRNA genes using long-read sequencing.</title>
        <authorList>
            <person name="Singleton C.M."/>
            <person name="Petriglieri F."/>
            <person name="Kristensen J.M."/>
            <person name="Kirkegaard R.H."/>
            <person name="Michaelsen T.Y."/>
            <person name="Andersen M.H."/>
            <person name="Karst S.M."/>
            <person name="Dueholm M.S."/>
            <person name="Nielsen P.H."/>
            <person name="Albertsen M."/>
        </authorList>
    </citation>
    <scope>NUCLEOTIDE SEQUENCE [LARGE SCALE GENOMIC DNA]</scope>
    <source>
        <strain evidence="4">EsbW_18-Q3-R4-48_BATAC.285</strain>
    </source>
</reference>
<dbReference type="PROSITE" id="PS51746">
    <property type="entry name" value="PPM_2"/>
    <property type="match status" value="1"/>
</dbReference>
<feature type="region of interest" description="Disordered" evidence="1">
    <location>
        <begin position="245"/>
        <end position="265"/>
    </location>
</feature>
<dbReference type="SMART" id="SM00331">
    <property type="entry name" value="PP2C_SIG"/>
    <property type="match status" value="1"/>
</dbReference>
<feature type="transmembrane region" description="Helical" evidence="2">
    <location>
        <begin position="276"/>
        <end position="296"/>
    </location>
</feature>
<feature type="compositionally biased region" description="Pro residues" evidence="1">
    <location>
        <begin position="617"/>
        <end position="627"/>
    </location>
</feature>
<evidence type="ECO:0000313" key="5">
    <source>
        <dbReference type="Proteomes" id="UP000697998"/>
    </source>
</evidence>
<dbReference type="Gene3D" id="3.60.40.10">
    <property type="entry name" value="PPM-type phosphatase domain"/>
    <property type="match status" value="1"/>
</dbReference>
<keyword evidence="2" id="KW-0472">Membrane</keyword>
<protein>
    <submittedName>
        <fullName evidence="4">Protein phosphatase 2C domain-containing protein</fullName>
    </submittedName>
</protein>
<keyword evidence="2" id="KW-0812">Transmembrane</keyword>
<dbReference type="InterPro" id="IPR036457">
    <property type="entry name" value="PPM-type-like_dom_sf"/>
</dbReference>
<feature type="compositionally biased region" description="Basic and acidic residues" evidence="1">
    <location>
        <begin position="585"/>
        <end position="598"/>
    </location>
</feature>
<evidence type="ECO:0000313" key="4">
    <source>
        <dbReference type="EMBL" id="MBK7674254.1"/>
    </source>
</evidence>
<evidence type="ECO:0000256" key="2">
    <source>
        <dbReference type="SAM" id="Phobius"/>
    </source>
</evidence>
<feature type="compositionally biased region" description="Basic and acidic residues" evidence="1">
    <location>
        <begin position="738"/>
        <end position="753"/>
    </location>
</feature>
<dbReference type="SUPFAM" id="SSF81606">
    <property type="entry name" value="PP2C-like"/>
    <property type="match status" value="1"/>
</dbReference>
<dbReference type="CDD" id="cd00143">
    <property type="entry name" value="PP2Cc"/>
    <property type="match status" value="1"/>
</dbReference>
<organism evidence="4 5">
    <name type="scientific">Candidatus Accumulibacter proximus</name>
    <dbReference type="NCBI Taxonomy" id="2954385"/>
    <lineage>
        <taxon>Bacteria</taxon>
        <taxon>Pseudomonadati</taxon>
        <taxon>Pseudomonadota</taxon>
        <taxon>Betaproteobacteria</taxon>
        <taxon>Candidatus Accumulibacter</taxon>
    </lineage>
</organism>
<feature type="compositionally biased region" description="Basic and acidic residues" evidence="1">
    <location>
        <begin position="714"/>
        <end position="724"/>
    </location>
</feature>
<feature type="compositionally biased region" description="Polar residues" evidence="1">
    <location>
        <begin position="727"/>
        <end position="736"/>
    </location>
</feature>
<dbReference type="AlphaFoldDB" id="A0A935PXC3"/>
<name>A0A935PXC3_9PROT</name>
<evidence type="ECO:0000259" key="3">
    <source>
        <dbReference type="PROSITE" id="PS51746"/>
    </source>
</evidence>
<dbReference type="Proteomes" id="UP000697998">
    <property type="component" value="Unassembled WGS sequence"/>
</dbReference>
<accession>A0A935PXC3</accession>
<gene>
    <name evidence="4" type="ORF">IPJ27_05510</name>
</gene>
<evidence type="ECO:0000256" key="1">
    <source>
        <dbReference type="SAM" id="MobiDB-lite"/>
    </source>
</evidence>
<dbReference type="Pfam" id="PF13672">
    <property type="entry name" value="PP2C_2"/>
    <property type="match status" value="1"/>
</dbReference>
<dbReference type="SMART" id="SM00332">
    <property type="entry name" value="PP2Cc"/>
    <property type="match status" value="1"/>
</dbReference>